<feature type="compositionally biased region" description="Low complexity" evidence="1">
    <location>
        <begin position="63"/>
        <end position="88"/>
    </location>
</feature>
<dbReference type="Proteomes" id="UP000006514">
    <property type="component" value="Unassembled WGS sequence"/>
</dbReference>
<feature type="region of interest" description="Disordered" evidence="1">
    <location>
        <begin position="26"/>
        <end position="96"/>
    </location>
</feature>
<evidence type="ECO:0000313" key="3">
    <source>
        <dbReference type="EMBL" id="EJD35364.1"/>
    </source>
</evidence>
<keyword evidence="4" id="KW-1185">Reference proteome</keyword>
<feature type="chain" id="PRO_5003735540" evidence="2">
    <location>
        <begin position="23"/>
        <end position="194"/>
    </location>
</feature>
<sequence length="194" mass="19697">MQFTAKFTLLALLAASATFVAAADNDTAPATNGTTPATNRTVLDDGSAGNSTAPATNGTVLDNGSSANSTAPATNGTTPTNGTAPATPQASGGPTRRVRRACEYGCPAGGFKTDSGDGTFVCTYPTGSCTYQTDTGVPDPDNNSGACRNGATPLTAGCEAGKRDNGGVVKGRAHKHRRSSREMQYEAIARRFLL</sequence>
<feature type="compositionally biased region" description="Low complexity" evidence="1">
    <location>
        <begin position="26"/>
        <end position="41"/>
    </location>
</feature>
<feature type="compositionally biased region" description="Polar residues" evidence="1">
    <location>
        <begin position="48"/>
        <end position="62"/>
    </location>
</feature>
<feature type="signal peptide" evidence="2">
    <location>
        <begin position="1"/>
        <end position="22"/>
    </location>
</feature>
<evidence type="ECO:0000256" key="1">
    <source>
        <dbReference type="SAM" id="MobiDB-lite"/>
    </source>
</evidence>
<reference evidence="4" key="1">
    <citation type="journal article" date="2012" name="Science">
        <title>The Paleozoic origin of enzymatic lignin decomposition reconstructed from 31 fungal genomes.</title>
        <authorList>
            <person name="Floudas D."/>
            <person name="Binder M."/>
            <person name="Riley R."/>
            <person name="Barry K."/>
            <person name="Blanchette R.A."/>
            <person name="Henrissat B."/>
            <person name="Martinez A.T."/>
            <person name="Otillar R."/>
            <person name="Spatafora J.W."/>
            <person name="Yadav J.S."/>
            <person name="Aerts A."/>
            <person name="Benoit I."/>
            <person name="Boyd A."/>
            <person name="Carlson A."/>
            <person name="Copeland A."/>
            <person name="Coutinho P.M."/>
            <person name="de Vries R.P."/>
            <person name="Ferreira P."/>
            <person name="Findley K."/>
            <person name="Foster B."/>
            <person name="Gaskell J."/>
            <person name="Glotzer D."/>
            <person name="Gorecki P."/>
            <person name="Heitman J."/>
            <person name="Hesse C."/>
            <person name="Hori C."/>
            <person name="Igarashi K."/>
            <person name="Jurgens J.A."/>
            <person name="Kallen N."/>
            <person name="Kersten P."/>
            <person name="Kohler A."/>
            <person name="Kuees U."/>
            <person name="Kumar T.K.A."/>
            <person name="Kuo A."/>
            <person name="LaButti K."/>
            <person name="Larrondo L.F."/>
            <person name="Lindquist E."/>
            <person name="Ling A."/>
            <person name="Lombard V."/>
            <person name="Lucas S."/>
            <person name="Lundell T."/>
            <person name="Martin R."/>
            <person name="McLaughlin D.J."/>
            <person name="Morgenstern I."/>
            <person name="Morin E."/>
            <person name="Murat C."/>
            <person name="Nagy L.G."/>
            <person name="Nolan M."/>
            <person name="Ohm R.A."/>
            <person name="Patyshakuliyeva A."/>
            <person name="Rokas A."/>
            <person name="Ruiz-Duenas F.J."/>
            <person name="Sabat G."/>
            <person name="Salamov A."/>
            <person name="Samejima M."/>
            <person name="Schmutz J."/>
            <person name="Slot J.C."/>
            <person name="St John F."/>
            <person name="Stenlid J."/>
            <person name="Sun H."/>
            <person name="Sun S."/>
            <person name="Syed K."/>
            <person name="Tsang A."/>
            <person name="Wiebenga A."/>
            <person name="Young D."/>
            <person name="Pisabarro A."/>
            <person name="Eastwood D.C."/>
            <person name="Martin F."/>
            <person name="Cullen D."/>
            <person name="Grigoriev I.V."/>
            <person name="Hibbett D.S."/>
        </authorList>
    </citation>
    <scope>NUCLEOTIDE SEQUENCE [LARGE SCALE GENOMIC DNA]</scope>
    <source>
        <strain evidence="4">TFB10046</strain>
    </source>
</reference>
<organism evidence="3 4">
    <name type="scientific">Auricularia subglabra (strain TFB-10046 / SS5)</name>
    <name type="common">White-rot fungus</name>
    <name type="synonym">Auricularia delicata (strain TFB10046)</name>
    <dbReference type="NCBI Taxonomy" id="717982"/>
    <lineage>
        <taxon>Eukaryota</taxon>
        <taxon>Fungi</taxon>
        <taxon>Dikarya</taxon>
        <taxon>Basidiomycota</taxon>
        <taxon>Agaricomycotina</taxon>
        <taxon>Agaricomycetes</taxon>
        <taxon>Auriculariales</taxon>
        <taxon>Auriculariaceae</taxon>
        <taxon>Auricularia</taxon>
    </lineage>
</organism>
<evidence type="ECO:0000313" key="4">
    <source>
        <dbReference type="Proteomes" id="UP000006514"/>
    </source>
</evidence>
<dbReference type="AlphaFoldDB" id="J0LEP6"/>
<evidence type="ECO:0000256" key="2">
    <source>
        <dbReference type="SAM" id="SignalP"/>
    </source>
</evidence>
<protein>
    <submittedName>
        <fullName evidence="3">Uncharacterized protein</fullName>
    </submittedName>
</protein>
<accession>J0LEP6</accession>
<dbReference type="InParanoid" id="J0LEP6"/>
<name>J0LEP6_AURST</name>
<gene>
    <name evidence="3" type="ORF">AURDEDRAFT_130672</name>
</gene>
<proteinExistence type="predicted"/>
<dbReference type="KEGG" id="adl:AURDEDRAFT_130672"/>
<keyword evidence="2" id="KW-0732">Signal</keyword>
<dbReference type="EMBL" id="JH687893">
    <property type="protein sequence ID" value="EJD35364.1"/>
    <property type="molecule type" value="Genomic_DNA"/>
</dbReference>
<dbReference type="OrthoDB" id="10572737at2759"/>